<accession>A0ABV1UML5</accession>
<protein>
    <recommendedName>
        <fullName evidence="3">Acyl-CoA dehydrogenase C-terminal domain-containing protein</fullName>
    </recommendedName>
</protein>
<organism evidence="1 2">
    <name type="scientific">Streptomyces xantholiticus</name>
    <dbReference type="NCBI Taxonomy" id="68285"/>
    <lineage>
        <taxon>Bacteria</taxon>
        <taxon>Bacillati</taxon>
        <taxon>Actinomycetota</taxon>
        <taxon>Actinomycetes</taxon>
        <taxon>Kitasatosporales</taxon>
        <taxon>Streptomycetaceae</taxon>
        <taxon>Streptomyces</taxon>
    </lineage>
</organism>
<evidence type="ECO:0008006" key="3">
    <source>
        <dbReference type="Google" id="ProtNLM"/>
    </source>
</evidence>
<dbReference type="Proteomes" id="UP001445472">
    <property type="component" value="Unassembled WGS sequence"/>
</dbReference>
<sequence>MRAEPLAGSRTPASRLPGADPDLLLTYGELASAAQTAIAVVDRATDAMARALRSGPHIGPEEPAAVAALVATAETVMAKAALHVTTRVLELADAPGLDRFWRNARVLTARDSAAQRLHSIGDHYLNGTRGAAVPRHWSM</sequence>
<dbReference type="EMBL" id="JBEPBX010000001">
    <property type="protein sequence ID" value="MER6611892.1"/>
    <property type="molecule type" value="Genomic_DNA"/>
</dbReference>
<reference evidence="1 2" key="1">
    <citation type="submission" date="2024-06" db="EMBL/GenBank/DDBJ databases">
        <title>The Natural Products Discovery Center: Release of the First 8490 Sequenced Strains for Exploring Actinobacteria Biosynthetic Diversity.</title>
        <authorList>
            <person name="Kalkreuter E."/>
            <person name="Kautsar S.A."/>
            <person name="Yang D."/>
            <person name="Bader C.D."/>
            <person name="Teijaro C.N."/>
            <person name="Fluegel L."/>
            <person name="Davis C.M."/>
            <person name="Simpson J.R."/>
            <person name="Lauterbach L."/>
            <person name="Steele A.D."/>
            <person name="Gui C."/>
            <person name="Meng S."/>
            <person name="Li G."/>
            <person name="Viehrig K."/>
            <person name="Ye F."/>
            <person name="Su P."/>
            <person name="Kiefer A.F."/>
            <person name="Nichols A."/>
            <person name="Cepeda A.J."/>
            <person name="Yan W."/>
            <person name="Fan B."/>
            <person name="Jiang Y."/>
            <person name="Adhikari A."/>
            <person name="Zheng C.-J."/>
            <person name="Schuster L."/>
            <person name="Cowan T.M."/>
            <person name="Smanski M.J."/>
            <person name="Chevrette M.G."/>
            <person name="De Carvalho L.P.S."/>
            <person name="Shen B."/>
        </authorList>
    </citation>
    <scope>NUCLEOTIDE SEQUENCE [LARGE SCALE GENOMIC DNA]</scope>
    <source>
        <strain evidence="1 2">NPDC000837</strain>
    </source>
</reference>
<dbReference type="Gene3D" id="1.20.140.10">
    <property type="entry name" value="Butyryl-CoA Dehydrogenase, subunit A, domain 3"/>
    <property type="match status" value="1"/>
</dbReference>
<dbReference type="RefSeq" id="WP_351974428.1">
    <property type="nucleotide sequence ID" value="NZ_JBEPBX010000001.1"/>
</dbReference>
<evidence type="ECO:0000313" key="1">
    <source>
        <dbReference type="EMBL" id="MER6611892.1"/>
    </source>
</evidence>
<gene>
    <name evidence="1" type="ORF">ABT276_00395</name>
</gene>
<evidence type="ECO:0000313" key="2">
    <source>
        <dbReference type="Proteomes" id="UP001445472"/>
    </source>
</evidence>
<comment type="caution">
    <text evidence="1">The sequence shown here is derived from an EMBL/GenBank/DDBJ whole genome shotgun (WGS) entry which is preliminary data.</text>
</comment>
<dbReference type="InterPro" id="IPR036250">
    <property type="entry name" value="AcylCo_DH-like_C"/>
</dbReference>
<dbReference type="SUPFAM" id="SSF47203">
    <property type="entry name" value="Acyl-CoA dehydrogenase C-terminal domain-like"/>
    <property type="match status" value="1"/>
</dbReference>
<proteinExistence type="predicted"/>
<name>A0ABV1UML5_9ACTN</name>
<keyword evidence="2" id="KW-1185">Reference proteome</keyword>